<dbReference type="InterPro" id="IPR027417">
    <property type="entry name" value="P-loop_NTPase"/>
</dbReference>
<keyword evidence="2" id="KW-0067">ATP-binding</keyword>
<evidence type="ECO:0000313" key="5">
    <source>
        <dbReference type="Proteomes" id="UP000520814"/>
    </source>
</evidence>
<protein>
    <submittedName>
        <fullName evidence="4">Mrp family chromosome partitioning ATPase</fullName>
    </submittedName>
</protein>
<dbReference type="AlphaFoldDB" id="A0A7W9SSC3"/>
<proteinExistence type="predicted"/>
<organism evidence="4 5">
    <name type="scientific">Armatimonas rosea</name>
    <dbReference type="NCBI Taxonomy" id="685828"/>
    <lineage>
        <taxon>Bacteria</taxon>
        <taxon>Bacillati</taxon>
        <taxon>Armatimonadota</taxon>
        <taxon>Armatimonadia</taxon>
        <taxon>Armatimonadales</taxon>
        <taxon>Armatimonadaceae</taxon>
        <taxon>Armatimonas</taxon>
    </lineage>
</organism>
<reference evidence="4 5" key="1">
    <citation type="submission" date="2020-08" db="EMBL/GenBank/DDBJ databases">
        <title>Genomic Encyclopedia of Type Strains, Phase IV (KMG-IV): sequencing the most valuable type-strain genomes for metagenomic binning, comparative biology and taxonomic classification.</title>
        <authorList>
            <person name="Goeker M."/>
        </authorList>
    </citation>
    <scope>NUCLEOTIDE SEQUENCE [LARGE SCALE GENOMIC DNA]</scope>
    <source>
        <strain evidence="4 5">DSM 23562</strain>
    </source>
</reference>
<evidence type="ECO:0000256" key="2">
    <source>
        <dbReference type="ARBA" id="ARBA00022840"/>
    </source>
</evidence>
<dbReference type="PANTHER" id="PTHR32309">
    <property type="entry name" value="TYROSINE-PROTEIN KINASE"/>
    <property type="match status" value="1"/>
</dbReference>
<dbReference type="PANTHER" id="PTHR32309:SF31">
    <property type="entry name" value="CAPSULAR EXOPOLYSACCHARIDE FAMILY"/>
    <property type="match status" value="1"/>
</dbReference>
<accession>A0A7W9SSC3</accession>
<gene>
    <name evidence="4" type="ORF">HNQ39_003766</name>
</gene>
<dbReference type="EMBL" id="JACHGW010000003">
    <property type="protein sequence ID" value="MBB6051956.1"/>
    <property type="molecule type" value="Genomic_DNA"/>
</dbReference>
<evidence type="ECO:0000256" key="1">
    <source>
        <dbReference type="ARBA" id="ARBA00022741"/>
    </source>
</evidence>
<dbReference type="RefSeq" id="WP_184199973.1">
    <property type="nucleotide sequence ID" value="NZ_JACHGW010000003.1"/>
</dbReference>
<dbReference type="InterPro" id="IPR017746">
    <property type="entry name" value="Cellulose_synthase_operon_BcsQ"/>
</dbReference>
<evidence type="ECO:0000313" key="4">
    <source>
        <dbReference type="EMBL" id="MBB6051956.1"/>
    </source>
</evidence>
<feature type="compositionally biased region" description="Basic and acidic residues" evidence="3">
    <location>
        <begin position="343"/>
        <end position="359"/>
    </location>
</feature>
<keyword evidence="5" id="KW-1185">Reference proteome</keyword>
<evidence type="ECO:0000256" key="3">
    <source>
        <dbReference type="SAM" id="MobiDB-lite"/>
    </source>
</evidence>
<name>A0A7W9SSC3_ARMRO</name>
<dbReference type="CDD" id="cd05387">
    <property type="entry name" value="BY-kinase"/>
    <property type="match status" value="1"/>
</dbReference>
<dbReference type="Gene3D" id="3.40.50.300">
    <property type="entry name" value="P-loop containing nucleotide triphosphate hydrolases"/>
    <property type="match status" value="1"/>
</dbReference>
<dbReference type="Proteomes" id="UP000520814">
    <property type="component" value="Unassembled WGS sequence"/>
</dbReference>
<sequence>MRIPGLRGRRLESAEKAKKELGIPLLGELPQPSAGAQRLEIAYTHLMESILLKAGQGEASRVSIAVTSTREGEGRSSVAANLAIAATRLGRSVLLVDTESSNPRQHRIFGGEFASQEPGLLDLLAMAVTSPSEVLQETTIPRLRLLPVGDTLTHDASVLFSPTGSHQRLERFIRSIAPRLADVVIFDTPYVLSHEPGRHVLSHTDGVVFVVGLGETEASAARKALGILESREASLLGAVCLTLGDFSRSMAVPLPEVTLQKPEKETEILGNNVLTVEVPSPRVSETSPIVPPSVPIDNAKVEVNDSDGKSMSVAAQKQDDDQSTAPAGGFGVEDLEAVLQGWRRRDTTPSPEPERKEEPMGIGIPLPPSFNVASDEGETVSEGAAPVGVAFPMGNFGGGGEGVPIPIPFLSVATNQEPSVEETAEAPKPILTIVEGPSEAETEVAKTEPEVEVVAVPELVVPHIEPVEAVVVAEEEIMIPVPVAPVVAVAELEEAVPVVERESVSIPVVPVFPVPVMAAEAPVAPAPAPEPVVVVAPEPVMVAPVWPTVAPTPVAVVPQPEPVVAAPAPVAPVEVPPPAPAAPVYVQPAPAPVAAAPAYTPAPAPAFAPPPVLAPPVVAAAPLAASVAPQANRSALDMQIDMFQTGPGEMTMRAATSNAPAVGVPPVSLELAMAMNAMRGMRAITPSSTGGADQPRIALEAVSTDAPEATRMRLVVGSTHEPALEVVVHNGAGISVRTGSGMEQPSVKLDSQNLPDGGTVTRATLHTARGGQELVLELRREAVNDGFTDARWKNRLSLFA</sequence>
<feature type="region of interest" description="Disordered" evidence="3">
    <location>
        <begin position="305"/>
        <end position="365"/>
    </location>
</feature>
<dbReference type="SUPFAM" id="SSF52540">
    <property type="entry name" value="P-loop containing nucleoside triphosphate hydrolases"/>
    <property type="match status" value="1"/>
</dbReference>
<dbReference type="Pfam" id="PF06564">
    <property type="entry name" value="CBP_BcsQ"/>
    <property type="match status" value="1"/>
</dbReference>
<dbReference type="InterPro" id="IPR050445">
    <property type="entry name" value="Bact_polysacc_biosynth/exp"/>
</dbReference>
<comment type="caution">
    <text evidence="4">The sequence shown here is derived from an EMBL/GenBank/DDBJ whole genome shotgun (WGS) entry which is preliminary data.</text>
</comment>
<dbReference type="InterPro" id="IPR005702">
    <property type="entry name" value="Wzc-like_C"/>
</dbReference>
<keyword evidence="1" id="KW-0547">Nucleotide-binding</keyword>